<keyword evidence="4 5" id="KW-0472">Membrane</keyword>
<dbReference type="AlphaFoldDB" id="A0A1R2CUM4"/>
<evidence type="ECO:0000256" key="1">
    <source>
        <dbReference type="ARBA" id="ARBA00004141"/>
    </source>
</evidence>
<dbReference type="InterPro" id="IPR050638">
    <property type="entry name" value="AA-Vitamin_Transporters"/>
</dbReference>
<feature type="transmembrane region" description="Helical" evidence="5">
    <location>
        <begin position="213"/>
        <end position="231"/>
    </location>
</feature>
<sequence length="304" mass="34275">MILCIFTTRRINDIFLQWNKKHLFLCFLSGFIGVFCAQLSFCLGLKTSDARFTSPWMLLNPIFTTILGLLLGYEKFKKLKTIGLSASLLATGGLIILKASTSEVGTIYKPTCFLFISSLSNATAVIIWRKLLVEYKLSSLIVTAWSLIVGSIFMIIAYILEPYWFNQVAFHDLTTSLKGCLDILACCFTIMLGYGITYAILTWATHKSSISIVALYASARPLFTVVLSFIINKDKPWITATSVILLGIIFYGLILSSYSKKKEKNAKLNQKIKEKEQWFKSIFARPVSGKYELLQNPRITMKVT</sequence>
<dbReference type="OrthoDB" id="199713at2759"/>
<dbReference type="PANTHER" id="PTHR32322:SF2">
    <property type="entry name" value="EAMA DOMAIN-CONTAINING PROTEIN"/>
    <property type="match status" value="1"/>
</dbReference>
<comment type="subcellular location">
    <subcellularLocation>
        <location evidence="1">Membrane</location>
        <topology evidence="1">Multi-pass membrane protein</topology>
    </subcellularLocation>
</comment>
<feature type="domain" description="EamA" evidence="6">
    <location>
        <begin position="2"/>
        <end position="91"/>
    </location>
</feature>
<dbReference type="Pfam" id="PF00892">
    <property type="entry name" value="EamA"/>
    <property type="match status" value="2"/>
</dbReference>
<accession>A0A1R2CUM4</accession>
<evidence type="ECO:0000256" key="2">
    <source>
        <dbReference type="ARBA" id="ARBA00022692"/>
    </source>
</evidence>
<proteinExistence type="predicted"/>
<feature type="transmembrane region" description="Helical" evidence="5">
    <location>
        <begin position="237"/>
        <end position="258"/>
    </location>
</feature>
<dbReference type="PANTHER" id="PTHR32322">
    <property type="entry name" value="INNER MEMBRANE TRANSPORTER"/>
    <property type="match status" value="1"/>
</dbReference>
<dbReference type="InterPro" id="IPR037185">
    <property type="entry name" value="EmrE-like"/>
</dbReference>
<evidence type="ECO:0000313" key="8">
    <source>
        <dbReference type="Proteomes" id="UP000187209"/>
    </source>
</evidence>
<keyword evidence="2 5" id="KW-0812">Transmembrane</keyword>
<dbReference type="EMBL" id="MPUH01000056">
    <property type="protein sequence ID" value="OMJ92727.1"/>
    <property type="molecule type" value="Genomic_DNA"/>
</dbReference>
<feature type="domain" description="EamA" evidence="6">
    <location>
        <begin position="112"/>
        <end position="257"/>
    </location>
</feature>
<dbReference type="Proteomes" id="UP000187209">
    <property type="component" value="Unassembled WGS sequence"/>
</dbReference>
<keyword evidence="3 5" id="KW-1133">Transmembrane helix</keyword>
<feature type="transmembrane region" description="Helical" evidence="5">
    <location>
        <begin position="180"/>
        <end position="201"/>
    </location>
</feature>
<feature type="transmembrane region" description="Helical" evidence="5">
    <location>
        <begin position="107"/>
        <end position="128"/>
    </location>
</feature>
<name>A0A1R2CUM4_9CILI</name>
<evidence type="ECO:0000256" key="4">
    <source>
        <dbReference type="ARBA" id="ARBA00023136"/>
    </source>
</evidence>
<dbReference type="SUPFAM" id="SSF103481">
    <property type="entry name" value="Multidrug resistance efflux transporter EmrE"/>
    <property type="match status" value="2"/>
</dbReference>
<protein>
    <recommendedName>
        <fullName evidence="6">EamA domain-containing protein</fullName>
    </recommendedName>
</protein>
<feature type="transmembrane region" description="Helical" evidence="5">
    <location>
        <begin position="82"/>
        <end position="101"/>
    </location>
</feature>
<reference evidence="7 8" key="1">
    <citation type="submission" date="2016-11" db="EMBL/GenBank/DDBJ databases">
        <title>The macronuclear genome of Stentor coeruleus: a giant cell with tiny introns.</title>
        <authorList>
            <person name="Slabodnick M."/>
            <person name="Ruby J.G."/>
            <person name="Reiff S.B."/>
            <person name="Swart E.C."/>
            <person name="Gosai S."/>
            <person name="Prabakaran S."/>
            <person name="Witkowska E."/>
            <person name="Larue G.E."/>
            <person name="Fisher S."/>
            <person name="Freeman R.M."/>
            <person name="Gunawardena J."/>
            <person name="Chu W."/>
            <person name="Stover N.A."/>
            <person name="Gregory B.D."/>
            <person name="Nowacki M."/>
            <person name="Derisi J."/>
            <person name="Roy S.W."/>
            <person name="Marshall W.F."/>
            <person name="Sood P."/>
        </authorList>
    </citation>
    <scope>NUCLEOTIDE SEQUENCE [LARGE SCALE GENOMIC DNA]</scope>
    <source>
        <strain evidence="7">WM001</strain>
    </source>
</reference>
<feature type="transmembrane region" description="Helical" evidence="5">
    <location>
        <begin position="53"/>
        <end position="73"/>
    </location>
</feature>
<feature type="transmembrane region" description="Helical" evidence="5">
    <location>
        <begin position="21"/>
        <end position="41"/>
    </location>
</feature>
<feature type="transmembrane region" description="Helical" evidence="5">
    <location>
        <begin position="140"/>
        <end position="160"/>
    </location>
</feature>
<dbReference type="GO" id="GO:0016020">
    <property type="term" value="C:membrane"/>
    <property type="evidence" value="ECO:0007669"/>
    <property type="project" value="UniProtKB-SubCell"/>
</dbReference>
<keyword evidence="8" id="KW-1185">Reference proteome</keyword>
<evidence type="ECO:0000256" key="3">
    <source>
        <dbReference type="ARBA" id="ARBA00022989"/>
    </source>
</evidence>
<dbReference type="InterPro" id="IPR000620">
    <property type="entry name" value="EamA_dom"/>
</dbReference>
<evidence type="ECO:0000259" key="6">
    <source>
        <dbReference type="Pfam" id="PF00892"/>
    </source>
</evidence>
<comment type="caution">
    <text evidence="7">The sequence shown here is derived from an EMBL/GenBank/DDBJ whole genome shotgun (WGS) entry which is preliminary data.</text>
</comment>
<gene>
    <name evidence="7" type="ORF">SteCoe_4477</name>
</gene>
<organism evidence="7 8">
    <name type="scientific">Stentor coeruleus</name>
    <dbReference type="NCBI Taxonomy" id="5963"/>
    <lineage>
        <taxon>Eukaryota</taxon>
        <taxon>Sar</taxon>
        <taxon>Alveolata</taxon>
        <taxon>Ciliophora</taxon>
        <taxon>Postciliodesmatophora</taxon>
        <taxon>Heterotrichea</taxon>
        <taxon>Heterotrichida</taxon>
        <taxon>Stentoridae</taxon>
        <taxon>Stentor</taxon>
    </lineage>
</organism>
<evidence type="ECO:0000256" key="5">
    <source>
        <dbReference type="SAM" id="Phobius"/>
    </source>
</evidence>
<evidence type="ECO:0000313" key="7">
    <source>
        <dbReference type="EMBL" id="OMJ92727.1"/>
    </source>
</evidence>